<dbReference type="InterPro" id="IPR023160">
    <property type="entry name" value="RNase_HII_hlx-loop-hlx_cap_dom"/>
</dbReference>
<dbReference type="InterPro" id="IPR020787">
    <property type="entry name" value="RNase_HII_arc"/>
</dbReference>
<sequence length="245" mass="28356">MITSGIDEAGRGPVIGPMVMACCCFDENGIVKLKELNVKDSKQITPKRREFLEEKIKEIALKYIIKKISPVEIDETRKQISLNDIEAKEISEMLSELDETMTNMPSVIYVDSPENIQENFTKKILKFYFANTRKFSKSFDFENSPTKISVNIISEHFADSKYIEVSAASILAKVERDREIENLKKIYGDFGSGYPSDPKTVTFLKNNESQIPREIIRKSWNVRFKEENNKDKKEKKEYKQAKLIF</sequence>
<name>A0A098EAM5_9ZZZZ</name>
<comment type="cofactor">
    <cofactor evidence="2">
        <name>Mn(2+)</name>
        <dbReference type="ChEBI" id="CHEBI:29035"/>
    </cofactor>
</comment>
<dbReference type="InterPro" id="IPR012337">
    <property type="entry name" value="RNaseH-like_sf"/>
</dbReference>
<organism evidence="15">
    <name type="scientific">groundwater metagenome</name>
    <dbReference type="NCBI Taxonomy" id="717931"/>
    <lineage>
        <taxon>unclassified sequences</taxon>
        <taxon>metagenomes</taxon>
        <taxon>ecological metagenomes</taxon>
    </lineage>
</organism>
<evidence type="ECO:0000256" key="5">
    <source>
        <dbReference type="ARBA" id="ARBA00004496"/>
    </source>
</evidence>
<proteinExistence type="inferred from homology"/>
<dbReference type="EMBL" id="CCXY01000240">
    <property type="protein sequence ID" value="CEG13047.1"/>
    <property type="molecule type" value="Genomic_DNA"/>
</dbReference>
<evidence type="ECO:0000256" key="9">
    <source>
        <dbReference type="ARBA" id="ARBA00022490"/>
    </source>
</evidence>
<comment type="function">
    <text evidence="4">Endonuclease that specifically degrades the RNA of RNA-DNA hybrids.</text>
</comment>
<evidence type="ECO:0000256" key="8">
    <source>
        <dbReference type="ARBA" id="ARBA00019179"/>
    </source>
</evidence>
<dbReference type="GO" id="GO:0005737">
    <property type="term" value="C:cytoplasm"/>
    <property type="evidence" value="ECO:0007669"/>
    <property type="project" value="UniProtKB-SubCell"/>
</dbReference>
<evidence type="ECO:0000256" key="7">
    <source>
        <dbReference type="ARBA" id="ARBA00012180"/>
    </source>
</evidence>
<evidence type="ECO:0000259" key="14">
    <source>
        <dbReference type="PROSITE" id="PS51975"/>
    </source>
</evidence>
<accession>A0A098EAM5</accession>
<feature type="domain" description="RNase H type-2" evidence="14">
    <location>
        <begin position="1"/>
        <end position="236"/>
    </location>
</feature>
<dbReference type="GO" id="GO:0043137">
    <property type="term" value="P:DNA replication, removal of RNA primer"/>
    <property type="evidence" value="ECO:0007669"/>
    <property type="project" value="TreeGrafter"/>
</dbReference>
<dbReference type="PANTHER" id="PTHR10954">
    <property type="entry name" value="RIBONUCLEASE H2 SUBUNIT A"/>
    <property type="match status" value="1"/>
</dbReference>
<comment type="cofactor">
    <cofactor evidence="3">
        <name>Mg(2+)</name>
        <dbReference type="ChEBI" id="CHEBI:18420"/>
    </cofactor>
</comment>
<dbReference type="GO" id="GO:0030145">
    <property type="term" value="F:manganese ion binding"/>
    <property type="evidence" value="ECO:0007669"/>
    <property type="project" value="InterPro"/>
</dbReference>
<protein>
    <recommendedName>
        <fullName evidence="8">Ribonuclease HII</fullName>
        <ecNumber evidence="7">3.1.26.4</ecNumber>
    </recommendedName>
</protein>
<dbReference type="InterPro" id="IPR004649">
    <property type="entry name" value="RNase_H2_suA"/>
</dbReference>
<evidence type="ECO:0000313" key="15">
    <source>
        <dbReference type="EMBL" id="CEG13047.1"/>
    </source>
</evidence>
<evidence type="ECO:0000256" key="13">
    <source>
        <dbReference type="ARBA" id="ARBA00022801"/>
    </source>
</evidence>
<evidence type="ECO:0000256" key="6">
    <source>
        <dbReference type="ARBA" id="ARBA00007383"/>
    </source>
</evidence>
<comment type="catalytic activity">
    <reaction evidence="1">
        <text>Endonucleolytic cleavage to 5'-phosphomonoester.</text>
        <dbReference type="EC" id="3.1.26.4"/>
    </reaction>
</comment>
<dbReference type="GO" id="GO:0032299">
    <property type="term" value="C:ribonuclease H2 complex"/>
    <property type="evidence" value="ECO:0007669"/>
    <property type="project" value="TreeGrafter"/>
</dbReference>
<dbReference type="EC" id="3.1.26.4" evidence="7"/>
<evidence type="ECO:0000256" key="2">
    <source>
        <dbReference type="ARBA" id="ARBA00001936"/>
    </source>
</evidence>
<dbReference type="GO" id="GO:0004523">
    <property type="term" value="F:RNA-DNA hybrid ribonuclease activity"/>
    <property type="evidence" value="ECO:0007669"/>
    <property type="project" value="UniProtKB-EC"/>
</dbReference>
<dbReference type="AlphaFoldDB" id="A0A098EAM5"/>
<dbReference type="CDD" id="cd07180">
    <property type="entry name" value="RNase_HII_archaea_like"/>
    <property type="match status" value="1"/>
</dbReference>
<dbReference type="NCBIfam" id="TIGR00729">
    <property type="entry name" value="ribonuclease HII"/>
    <property type="match status" value="1"/>
</dbReference>
<dbReference type="SUPFAM" id="SSF53098">
    <property type="entry name" value="Ribonuclease H-like"/>
    <property type="match status" value="1"/>
</dbReference>
<evidence type="ECO:0000256" key="3">
    <source>
        <dbReference type="ARBA" id="ARBA00001946"/>
    </source>
</evidence>
<keyword evidence="9" id="KW-0963">Cytoplasm</keyword>
<comment type="subcellular location">
    <subcellularLocation>
        <location evidence="5">Cytoplasm</location>
    </subcellularLocation>
</comment>
<dbReference type="GO" id="GO:0003723">
    <property type="term" value="F:RNA binding"/>
    <property type="evidence" value="ECO:0007669"/>
    <property type="project" value="InterPro"/>
</dbReference>
<gene>
    <name evidence="15" type="primary">rnhB</name>
    <name evidence="15" type="ORF">MSIBF_A3140004</name>
</gene>
<dbReference type="InterPro" id="IPR036397">
    <property type="entry name" value="RNaseH_sf"/>
</dbReference>
<dbReference type="Gene3D" id="1.10.10.460">
    <property type="entry name" value="Ribonuclease hii. Domain 2"/>
    <property type="match status" value="1"/>
</dbReference>
<dbReference type="PROSITE" id="PS51975">
    <property type="entry name" value="RNASE_H_2"/>
    <property type="match status" value="1"/>
</dbReference>
<dbReference type="Gene3D" id="3.30.420.10">
    <property type="entry name" value="Ribonuclease H-like superfamily/Ribonuclease H"/>
    <property type="match status" value="1"/>
</dbReference>
<reference evidence="15" key="1">
    <citation type="submission" date="2014-09" db="EMBL/GenBank/DDBJ databases">
        <authorList>
            <person name="Probst J Alexander"/>
        </authorList>
    </citation>
    <scope>NUCLEOTIDE SEQUENCE</scope>
</reference>
<evidence type="ECO:0000256" key="11">
    <source>
        <dbReference type="ARBA" id="ARBA00022723"/>
    </source>
</evidence>
<keyword evidence="10" id="KW-0540">Nuclease</keyword>
<evidence type="ECO:0000256" key="1">
    <source>
        <dbReference type="ARBA" id="ARBA00000077"/>
    </source>
</evidence>
<comment type="similarity">
    <text evidence="6">Belongs to the RNase HII family.</text>
</comment>
<evidence type="ECO:0000256" key="12">
    <source>
        <dbReference type="ARBA" id="ARBA00022759"/>
    </source>
</evidence>
<evidence type="ECO:0000256" key="4">
    <source>
        <dbReference type="ARBA" id="ARBA00004065"/>
    </source>
</evidence>
<keyword evidence="11" id="KW-0479">Metal-binding</keyword>
<dbReference type="InterPro" id="IPR024567">
    <property type="entry name" value="RNase_HII/HIII_dom"/>
</dbReference>
<dbReference type="Pfam" id="PF01351">
    <property type="entry name" value="RNase_HII"/>
    <property type="match status" value="1"/>
</dbReference>
<keyword evidence="13 15" id="KW-0378">Hydrolase</keyword>
<evidence type="ECO:0000256" key="10">
    <source>
        <dbReference type="ARBA" id="ARBA00022722"/>
    </source>
</evidence>
<dbReference type="InterPro" id="IPR001352">
    <property type="entry name" value="RNase_HII/HIII"/>
</dbReference>
<keyword evidence="12" id="KW-0255">Endonuclease</keyword>
<dbReference type="PANTHER" id="PTHR10954:SF23">
    <property type="entry name" value="RIBONUCLEASE"/>
    <property type="match status" value="1"/>
</dbReference>
<dbReference type="GO" id="GO:0006298">
    <property type="term" value="P:mismatch repair"/>
    <property type="evidence" value="ECO:0007669"/>
    <property type="project" value="TreeGrafter"/>
</dbReference>
<dbReference type="HAMAP" id="MF_00052_A">
    <property type="entry name" value="RNase_HII_A"/>
    <property type="match status" value="1"/>
</dbReference>